<dbReference type="STRING" id="142588.SAMN04488559_12149"/>
<evidence type="ECO:0000313" key="1">
    <source>
        <dbReference type="EMBL" id="SES04478.1"/>
    </source>
</evidence>
<name>A0A1H9U5G8_9LACT</name>
<dbReference type="AlphaFoldDB" id="A0A1H9U5G8"/>
<organism evidence="1 2">
    <name type="scientific">Isobaculum melis</name>
    <dbReference type="NCBI Taxonomy" id="142588"/>
    <lineage>
        <taxon>Bacteria</taxon>
        <taxon>Bacillati</taxon>
        <taxon>Bacillota</taxon>
        <taxon>Bacilli</taxon>
        <taxon>Lactobacillales</taxon>
        <taxon>Carnobacteriaceae</taxon>
        <taxon>Isobaculum</taxon>
    </lineage>
</organism>
<dbReference type="RefSeq" id="WP_092653767.1">
    <property type="nucleotide sequence ID" value="NZ_FOHA01000021.1"/>
</dbReference>
<dbReference type="EMBL" id="FOHA01000021">
    <property type="protein sequence ID" value="SES04478.1"/>
    <property type="molecule type" value="Genomic_DNA"/>
</dbReference>
<evidence type="ECO:0000313" key="2">
    <source>
        <dbReference type="Proteomes" id="UP000198948"/>
    </source>
</evidence>
<proteinExistence type="predicted"/>
<sequence length="108" mass="12664">MLRKKKRVLESELHEFECSLLEIKDLADKLDYPNFSRMFNLGLTILKEDLSEHDKAKRVVAATCVFGGMGSWNDSPPYSAHQLDMEKEFEEITSTFYEKREQLIKRMS</sequence>
<protein>
    <submittedName>
        <fullName evidence="1">Uncharacterized protein</fullName>
    </submittedName>
</protein>
<dbReference type="OrthoDB" id="5377797at2"/>
<reference evidence="1 2" key="1">
    <citation type="submission" date="2016-10" db="EMBL/GenBank/DDBJ databases">
        <authorList>
            <person name="de Groot N.N."/>
        </authorList>
    </citation>
    <scope>NUCLEOTIDE SEQUENCE [LARGE SCALE GENOMIC DNA]</scope>
    <source>
        <strain evidence="1 2">DSM 13760</strain>
    </source>
</reference>
<gene>
    <name evidence="1" type="ORF">SAMN04488559_12149</name>
</gene>
<accession>A0A1H9U5G8</accession>
<keyword evidence="2" id="KW-1185">Reference proteome</keyword>
<dbReference type="Proteomes" id="UP000198948">
    <property type="component" value="Unassembled WGS sequence"/>
</dbReference>